<keyword evidence="3" id="KW-0378">Hydrolase</keyword>
<dbReference type="Gene3D" id="3.40.710.10">
    <property type="entry name" value="DD-peptidase/beta-lactamase superfamily"/>
    <property type="match status" value="1"/>
</dbReference>
<dbReference type="InterPro" id="IPR000871">
    <property type="entry name" value="Beta-lactam_class-A"/>
</dbReference>
<sequence length="407" mass="44717">MKRYSLSIAFLITCISGFALARNLPARAESVNSSQLIASEVVTPQKAIAQLLNSPKPKAEWFTPELLTKLPLAQIEQILADLQIIVGNCRDVQGQGVSYLAICDRGNVPIKIRLNPDGKIAAFFLGKHQQTFEQAVASFKALEGEVSLLVMEGKNQRAGIRADQPMAVGSAFKLAVLNALKNQIAEGKLTWGKVISLQTKHQSLPTGLLQNWSAGSLLTVQTLAGLMISLSDNTATDTLIDLVGRQEVERFSLRNRPLLKTREMFTLRGSKNAELLKKYRFANTSDRLQILQEISRQDLPDVMEFVTNPKVSLDIEWIFTTRELCALIEDVADLPLMSFNSGIADPTGWAKVAFKGGSDAGVLNFTTFLQSKTGKSYCVSATWNNTKPVSEVQFATLYKGLIDTIPK</sequence>
<evidence type="ECO:0000259" key="2">
    <source>
        <dbReference type="Pfam" id="PF13354"/>
    </source>
</evidence>
<keyword evidence="4" id="KW-1185">Reference proteome</keyword>
<dbReference type="PANTHER" id="PTHR35333:SF5">
    <property type="entry name" value="CONSERVED LIPOPROTEIN LPQF-RELATED"/>
    <property type="match status" value="1"/>
</dbReference>
<dbReference type="SUPFAM" id="SSF56601">
    <property type="entry name" value="beta-lactamase/transpeptidase-like"/>
    <property type="match status" value="1"/>
</dbReference>
<dbReference type="InterPro" id="IPR012338">
    <property type="entry name" value="Beta-lactam/transpept-like"/>
</dbReference>
<feature type="domain" description="Beta-lactamase class A catalytic" evidence="2">
    <location>
        <begin position="154"/>
        <end position="253"/>
    </location>
</feature>
<dbReference type="Pfam" id="PF13354">
    <property type="entry name" value="Beta-lactamase2"/>
    <property type="match status" value="1"/>
</dbReference>
<name>A0ABX1LYB8_9CYAN</name>
<comment type="caution">
    <text evidence="3">The sequence shown here is derived from an EMBL/GenBank/DDBJ whole genome shotgun (WGS) entry which is preliminary data.</text>
</comment>
<proteinExistence type="predicted"/>
<feature type="signal peptide" evidence="1">
    <location>
        <begin position="1"/>
        <end position="21"/>
    </location>
</feature>
<dbReference type="RefSeq" id="WP_169364937.1">
    <property type="nucleotide sequence ID" value="NZ_JAAVJL010000002.1"/>
</dbReference>
<protein>
    <submittedName>
        <fullName evidence="3">Serine hydrolase</fullName>
    </submittedName>
</protein>
<gene>
    <name evidence="3" type="ORF">HC246_18575</name>
</gene>
<reference evidence="3 4" key="1">
    <citation type="submission" date="2020-03" db="EMBL/GenBank/DDBJ databases">
        <title>Draft Genome Sequence of 2-Methylisoborneol Producing Pseudanabaena yagii Strain GIHE-NHR1 Isolated from North Han River in South Korea.</title>
        <authorList>
            <person name="Jeong J."/>
        </authorList>
    </citation>
    <scope>NUCLEOTIDE SEQUENCE [LARGE SCALE GENOMIC DNA]</scope>
    <source>
        <strain evidence="3 4">GIHE-NHR1</strain>
    </source>
</reference>
<feature type="chain" id="PRO_5047268865" evidence="1">
    <location>
        <begin position="22"/>
        <end position="407"/>
    </location>
</feature>
<evidence type="ECO:0000256" key="1">
    <source>
        <dbReference type="SAM" id="SignalP"/>
    </source>
</evidence>
<organism evidence="3 4">
    <name type="scientific">Pseudanabaena yagii GIHE-NHR1</name>
    <dbReference type="NCBI Taxonomy" id="2722753"/>
    <lineage>
        <taxon>Bacteria</taxon>
        <taxon>Bacillati</taxon>
        <taxon>Cyanobacteriota</taxon>
        <taxon>Cyanophyceae</taxon>
        <taxon>Pseudanabaenales</taxon>
        <taxon>Pseudanabaenaceae</taxon>
        <taxon>Pseudanabaena</taxon>
        <taxon>Pseudanabaena yagii</taxon>
    </lineage>
</organism>
<evidence type="ECO:0000313" key="4">
    <source>
        <dbReference type="Proteomes" id="UP000738376"/>
    </source>
</evidence>
<dbReference type="GO" id="GO:0016787">
    <property type="term" value="F:hydrolase activity"/>
    <property type="evidence" value="ECO:0007669"/>
    <property type="project" value="UniProtKB-KW"/>
</dbReference>
<dbReference type="PANTHER" id="PTHR35333">
    <property type="entry name" value="BETA-LACTAMASE"/>
    <property type="match status" value="1"/>
</dbReference>
<keyword evidence="1" id="KW-0732">Signal</keyword>
<dbReference type="InterPro" id="IPR045155">
    <property type="entry name" value="Beta-lactam_cat"/>
</dbReference>
<accession>A0ABX1LYB8</accession>
<dbReference type="EMBL" id="JAAVJL010000002">
    <property type="protein sequence ID" value="NMF59970.1"/>
    <property type="molecule type" value="Genomic_DNA"/>
</dbReference>
<evidence type="ECO:0000313" key="3">
    <source>
        <dbReference type="EMBL" id="NMF59970.1"/>
    </source>
</evidence>
<dbReference type="Proteomes" id="UP000738376">
    <property type="component" value="Unassembled WGS sequence"/>
</dbReference>